<proteinExistence type="predicted"/>
<dbReference type="Proteomes" id="UP001494588">
    <property type="component" value="Unassembled WGS sequence"/>
</dbReference>
<evidence type="ECO:0000313" key="2">
    <source>
        <dbReference type="Proteomes" id="UP001494588"/>
    </source>
</evidence>
<dbReference type="EMBL" id="JAZHGC010000007">
    <property type="protein sequence ID" value="MEM5286202.1"/>
    <property type="molecule type" value="Genomic_DNA"/>
</dbReference>
<sequence>MFVWLRDGAAESRSAYPHFAARDHKEQALVWQPETRRTQSSVFIIGATKISGADVRSGK</sequence>
<accession>A0ABU9Q9W1</accession>
<gene>
    <name evidence="1" type="ORF">V4C55_10795</name>
</gene>
<name>A0ABU9Q9W1_9BURK</name>
<reference evidence="1 2" key="1">
    <citation type="submission" date="2024-01" db="EMBL/GenBank/DDBJ databases">
        <title>The diversity of rhizobia nodulating Mimosa spp. in eleven states of Brazil covering several biomes is determined by host plant, location, and edaphic factors.</title>
        <authorList>
            <person name="Rouws L."/>
            <person name="Barauna A."/>
            <person name="Beukes C."/>
            <person name="De Faria S.M."/>
            <person name="Gross E."/>
            <person name="Dos Reis Junior F.B."/>
            <person name="Simon M."/>
            <person name="Maluk M."/>
            <person name="Odee D.W."/>
            <person name="Kenicer G."/>
            <person name="Young J.P.W."/>
            <person name="Reis V.M."/>
            <person name="Zilli J."/>
            <person name="James E.K."/>
        </authorList>
    </citation>
    <scope>NUCLEOTIDE SEQUENCE [LARGE SCALE GENOMIC DNA]</scope>
    <source>
        <strain evidence="1 2">JPY77</strain>
    </source>
</reference>
<dbReference type="RefSeq" id="WP_201647067.1">
    <property type="nucleotide sequence ID" value="NZ_CAJHCS010000001.1"/>
</dbReference>
<protein>
    <submittedName>
        <fullName evidence="1">Uncharacterized protein</fullName>
    </submittedName>
</protein>
<comment type="caution">
    <text evidence="1">The sequence shown here is derived from an EMBL/GenBank/DDBJ whole genome shotgun (WGS) entry which is preliminary data.</text>
</comment>
<keyword evidence="2" id="KW-1185">Reference proteome</keyword>
<organism evidence="1 2">
    <name type="scientific">Paraburkholderia sabiae</name>
    <dbReference type="NCBI Taxonomy" id="273251"/>
    <lineage>
        <taxon>Bacteria</taxon>
        <taxon>Pseudomonadati</taxon>
        <taxon>Pseudomonadota</taxon>
        <taxon>Betaproteobacteria</taxon>
        <taxon>Burkholderiales</taxon>
        <taxon>Burkholderiaceae</taxon>
        <taxon>Paraburkholderia</taxon>
    </lineage>
</organism>
<evidence type="ECO:0000313" key="1">
    <source>
        <dbReference type="EMBL" id="MEM5286202.1"/>
    </source>
</evidence>